<dbReference type="InterPro" id="IPR004993">
    <property type="entry name" value="GH3"/>
</dbReference>
<gene>
    <name evidence="3" type="ORF">BTO10_07345</name>
</gene>
<dbReference type="Pfam" id="PF23572">
    <property type="entry name" value="GH3_C"/>
    <property type="match status" value="1"/>
</dbReference>
<dbReference type="SUPFAM" id="SSF56801">
    <property type="entry name" value="Acetyl-CoA synthetase-like"/>
    <property type="match status" value="1"/>
</dbReference>
<dbReference type="Proteomes" id="UP000238707">
    <property type="component" value="Unassembled WGS sequence"/>
</dbReference>
<protein>
    <submittedName>
        <fullName evidence="3">GH3 auxin-responsive promoter</fullName>
    </submittedName>
</protein>
<dbReference type="RefSeq" id="WP_105024103.1">
    <property type="nucleotide sequence ID" value="NZ_MSCI01000001.1"/>
</dbReference>
<evidence type="ECO:0000259" key="1">
    <source>
        <dbReference type="Pfam" id="PF23571"/>
    </source>
</evidence>
<evidence type="ECO:0000313" key="3">
    <source>
        <dbReference type="EMBL" id="PQJ64580.1"/>
    </source>
</evidence>
<dbReference type="EMBL" id="MSCI01000001">
    <property type="protein sequence ID" value="PQJ64580.1"/>
    <property type="molecule type" value="Genomic_DNA"/>
</dbReference>
<dbReference type="AlphaFoldDB" id="A0A2S7VSF6"/>
<proteinExistence type="predicted"/>
<feature type="domain" description="GH3 middle" evidence="1">
    <location>
        <begin position="292"/>
        <end position="356"/>
    </location>
</feature>
<evidence type="ECO:0000259" key="2">
    <source>
        <dbReference type="Pfam" id="PF23572"/>
    </source>
</evidence>
<sequence length="513" mass="58487">MKIIHTLRYAQTKRKYKKLLKDPISGQSNVFKKLIKSGRKTQFGKQNHFSSICTVRDFQSLVPIQTNETIAPYMRRVVLGEESVLWPGKPRYFACTSGTTGEIKYVPVTKESQANQLLGSMQLAHLYPLITQQKSLVHANCIALTGSCKTVSMNGFPIGRLSGLTRKLLPKRLFKGVVPVEETLDIPEHEEMMLQIAREAINAKDIRSMVGFPSWVVVMLQACQKVSGSECLHHIFPNLDTFYSSGTRYQPYLPAIEKMLGHKINVREFYCSSEAFFAVQDLKEDGMLLDTHNGVFFEFIPLSKFHTATPTCLSLQEVERDQAYVMLISTFSGLYRYCVGDIVRFVSINPYRIVVCGRTQHELNIMGEHIRSEHVELVMSQVAEKLNISVHEFTVAPSPICNDTKLFYHHWFIEIPDNEQINLSILAEELDKALMAQCAFYQAFRSKGELSIPIVTRLRERSFCDYLTENKKQVDNQQKVPRVSNNREIANFLLGQMDSISQVTTLEEIYEAG</sequence>
<feature type="domain" description="GH3 C-terminal" evidence="2">
    <location>
        <begin position="373"/>
        <end position="488"/>
    </location>
</feature>
<dbReference type="PANTHER" id="PTHR31901:SF9">
    <property type="entry name" value="GH3 DOMAIN-CONTAINING PROTEIN"/>
    <property type="match status" value="1"/>
</dbReference>
<name>A0A2S7VSF6_9VIBR</name>
<dbReference type="GO" id="GO:0005737">
    <property type="term" value="C:cytoplasm"/>
    <property type="evidence" value="ECO:0007669"/>
    <property type="project" value="TreeGrafter"/>
</dbReference>
<organism evidence="3 4">
    <name type="scientific">Vibrio chagasii</name>
    <dbReference type="NCBI Taxonomy" id="170679"/>
    <lineage>
        <taxon>Bacteria</taxon>
        <taxon>Pseudomonadati</taxon>
        <taxon>Pseudomonadota</taxon>
        <taxon>Gammaproteobacteria</taxon>
        <taxon>Vibrionales</taxon>
        <taxon>Vibrionaceae</taxon>
        <taxon>Vibrio</taxon>
    </lineage>
</organism>
<dbReference type="InterPro" id="IPR055377">
    <property type="entry name" value="GH3_M"/>
</dbReference>
<dbReference type="GO" id="GO:0016881">
    <property type="term" value="F:acid-amino acid ligase activity"/>
    <property type="evidence" value="ECO:0007669"/>
    <property type="project" value="TreeGrafter"/>
</dbReference>
<accession>A0A2S7VSF6</accession>
<reference evidence="3 4" key="1">
    <citation type="submission" date="2016-12" db="EMBL/GenBank/DDBJ databases">
        <title>Diversity of luminous bacteria.</title>
        <authorList>
            <person name="Yoshizawa S."/>
            <person name="Kogure K."/>
        </authorList>
    </citation>
    <scope>NUCLEOTIDE SEQUENCE [LARGE SCALE GENOMIC DNA]</scope>
    <source>
        <strain evidence="3 4">LC2-408</strain>
    </source>
</reference>
<keyword evidence="4" id="KW-1185">Reference proteome</keyword>
<comment type="caution">
    <text evidence="3">The sequence shown here is derived from an EMBL/GenBank/DDBJ whole genome shotgun (WGS) entry which is preliminary data.</text>
</comment>
<dbReference type="Pfam" id="PF23571">
    <property type="entry name" value="GH3_M"/>
    <property type="match status" value="1"/>
</dbReference>
<dbReference type="Gene3D" id="3.40.50.12780">
    <property type="entry name" value="N-terminal domain of ligase-like"/>
    <property type="match status" value="1"/>
</dbReference>
<dbReference type="PANTHER" id="PTHR31901">
    <property type="entry name" value="GH3 DOMAIN-CONTAINING PROTEIN"/>
    <property type="match status" value="1"/>
</dbReference>
<dbReference type="Pfam" id="PF03321">
    <property type="entry name" value="GH3"/>
    <property type="match status" value="1"/>
</dbReference>
<evidence type="ECO:0000313" key="4">
    <source>
        <dbReference type="Proteomes" id="UP000238707"/>
    </source>
</evidence>
<dbReference type="InterPro" id="IPR042099">
    <property type="entry name" value="ANL_N_sf"/>
</dbReference>
<dbReference type="InterPro" id="IPR055378">
    <property type="entry name" value="GH3_C"/>
</dbReference>